<organism evidence="1 2">
    <name type="scientific">Ulvibacter antarcticus</name>
    <dbReference type="NCBI Taxonomy" id="442714"/>
    <lineage>
        <taxon>Bacteria</taxon>
        <taxon>Pseudomonadati</taxon>
        <taxon>Bacteroidota</taxon>
        <taxon>Flavobacteriia</taxon>
        <taxon>Flavobacteriales</taxon>
        <taxon>Flavobacteriaceae</taxon>
        <taxon>Ulvibacter</taxon>
    </lineage>
</organism>
<dbReference type="AlphaFoldDB" id="A0A3L9Z4L3"/>
<evidence type="ECO:0000313" key="2">
    <source>
        <dbReference type="Proteomes" id="UP000271339"/>
    </source>
</evidence>
<protein>
    <recommendedName>
        <fullName evidence="3">TonB-like protein</fullName>
    </recommendedName>
</protein>
<keyword evidence="2" id="KW-1185">Reference proteome</keyword>
<sequence length="170" mass="19657">MYIRPIFSEMKYPWLLLCFCILSSSCRYFETEKISTETFYEEELQTIDWKEVDQYPAFEECENLSEKNIQKSCFENTLSSHLRQAFDKHKAVAIRDLNDTVSLAFSIDNKGKLHVTSIKMPATVQIEFPLLNSWLMEGIDTLKPVAPAYKRGVPVATEFTLPIVIKTTDL</sequence>
<evidence type="ECO:0000313" key="1">
    <source>
        <dbReference type="EMBL" id="RMA66399.1"/>
    </source>
</evidence>
<evidence type="ECO:0008006" key="3">
    <source>
        <dbReference type="Google" id="ProtNLM"/>
    </source>
</evidence>
<proteinExistence type="predicted"/>
<accession>A0A3L9Z4L3</accession>
<gene>
    <name evidence="1" type="ORF">BXY75_0823</name>
</gene>
<name>A0A3L9Z4L3_9FLAO</name>
<dbReference type="Proteomes" id="UP000271339">
    <property type="component" value="Unassembled WGS sequence"/>
</dbReference>
<dbReference type="EMBL" id="REFC01000011">
    <property type="protein sequence ID" value="RMA66399.1"/>
    <property type="molecule type" value="Genomic_DNA"/>
</dbReference>
<reference evidence="1 2" key="1">
    <citation type="submission" date="2018-10" db="EMBL/GenBank/DDBJ databases">
        <title>Genomic Encyclopedia of Archaeal and Bacterial Type Strains, Phase II (KMG-II): from individual species to whole genera.</title>
        <authorList>
            <person name="Goeker M."/>
        </authorList>
    </citation>
    <scope>NUCLEOTIDE SEQUENCE [LARGE SCALE GENOMIC DNA]</scope>
    <source>
        <strain evidence="1 2">DSM 23424</strain>
    </source>
</reference>
<dbReference type="PROSITE" id="PS51257">
    <property type="entry name" value="PROKAR_LIPOPROTEIN"/>
    <property type="match status" value="1"/>
</dbReference>
<comment type="caution">
    <text evidence="1">The sequence shown here is derived from an EMBL/GenBank/DDBJ whole genome shotgun (WGS) entry which is preliminary data.</text>
</comment>